<organism evidence="2 3">
    <name type="scientific">Desulfosarcina ovata subsp. ovata</name>
    <dbReference type="NCBI Taxonomy" id="2752305"/>
    <lineage>
        <taxon>Bacteria</taxon>
        <taxon>Pseudomonadati</taxon>
        <taxon>Thermodesulfobacteriota</taxon>
        <taxon>Desulfobacteria</taxon>
        <taxon>Desulfobacterales</taxon>
        <taxon>Desulfosarcinaceae</taxon>
        <taxon>Desulfosarcina</taxon>
    </lineage>
</organism>
<evidence type="ECO:0000313" key="2">
    <source>
        <dbReference type="EMBL" id="BBO89541.1"/>
    </source>
</evidence>
<dbReference type="CDD" id="cd02440">
    <property type="entry name" value="AdoMet_MTases"/>
    <property type="match status" value="1"/>
</dbReference>
<dbReference type="PANTHER" id="PTHR43667">
    <property type="entry name" value="CYCLOPROPANE-FATTY-ACYL-PHOSPHOLIPID SYNTHASE"/>
    <property type="match status" value="1"/>
</dbReference>
<dbReference type="GO" id="GO:0032259">
    <property type="term" value="P:methylation"/>
    <property type="evidence" value="ECO:0007669"/>
    <property type="project" value="UniProtKB-KW"/>
</dbReference>
<sequence>MAAEQMDWGEVWKERMAASVAAMGGSDCARAWNNEASARNYWRMVLDAREVIDDILKGLPVDKDCRILDVGSGPGTLVVPLAPKVAHITAVEPAGAMADVLHENIDEFGLRNVDCVHKRWEEVDEKKDLSPPYDLVIASFSLGMPDIRAAIEKMQRVSQGYVFLLWFAGPSSWDRESRYLFKTLFDREYPGMPQADIIFNLLYQMGIYPHVDVFPGRMDHYYDSLDDALADIMMRMPDLSAEQASALKAYYKKIVEKKNGKVILPYTWQSMKLWWEKA</sequence>
<accession>A0A5K8AAJ0</accession>
<reference evidence="2 3" key="1">
    <citation type="submission" date="2019-11" db="EMBL/GenBank/DDBJ databases">
        <title>Comparative genomics of hydrocarbon-degrading Desulfosarcina strains.</title>
        <authorList>
            <person name="Watanabe M."/>
            <person name="Kojima H."/>
            <person name="Fukui M."/>
        </authorList>
    </citation>
    <scope>NUCLEOTIDE SEQUENCE [LARGE SCALE GENOMIC DNA]</scope>
    <source>
        <strain evidence="3">oXyS1</strain>
    </source>
</reference>
<dbReference type="EMBL" id="AP021879">
    <property type="protein sequence ID" value="BBO89541.1"/>
    <property type="molecule type" value="Genomic_DNA"/>
</dbReference>
<dbReference type="Pfam" id="PF13649">
    <property type="entry name" value="Methyltransf_25"/>
    <property type="match status" value="1"/>
</dbReference>
<feature type="domain" description="Methyltransferase" evidence="1">
    <location>
        <begin position="67"/>
        <end position="157"/>
    </location>
</feature>
<keyword evidence="3" id="KW-1185">Reference proteome</keyword>
<dbReference type="InterPro" id="IPR050723">
    <property type="entry name" value="CFA/CMAS"/>
</dbReference>
<protein>
    <submittedName>
        <fullName evidence="2">SAM-dependent methyltransferase</fullName>
    </submittedName>
</protein>
<gene>
    <name evidence="2" type="ORF">DSCOOX_27210</name>
</gene>
<proteinExistence type="predicted"/>
<evidence type="ECO:0000259" key="1">
    <source>
        <dbReference type="Pfam" id="PF13649"/>
    </source>
</evidence>
<keyword evidence="2" id="KW-0808">Transferase</keyword>
<dbReference type="InterPro" id="IPR029063">
    <property type="entry name" value="SAM-dependent_MTases_sf"/>
</dbReference>
<dbReference type="AlphaFoldDB" id="A0A5K8AAJ0"/>
<dbReference type="RefSeq" id="WP_162458926.1">
    <property type="nucleotide sequence ID" value="NZ_AP021879.1"/>
</dbReference>
<dbReference type="PANTHER" id="PTHR43667:SF2">
    <property type="entry name" value="FATTY ACID C-METHYL TRANSFERASE"/>
    <property type="match status" value="1"/>
</dbReference>
<keyword evidence="2" id="KW-0489">Methyltransferase</keyword>
<dbReference type="Proteomes" id="UP000422108">
    <property type="component" value="Chromosome"/>
</dbReference>
<dbReference type="GO" id="GO:0008168">
    <property type="term" value="F:methyltransferase activity"/>
    <property type="evidence" value="ECO:0007669"/>
    <property type="project" value="UniProtKB-KW"/>
</dbReference>
<dbReference type="InterPro" id="IPR041698">
    <property type="entry name" value="Methyltransf_25"/>
</dbReference>
<dbReference type="SUPFAM" id="SSF53335">
    <property type="entry name" value="S-adenosyl-L-methionine-dependent methyltransferases"/>
    <property type="match status" value="1"/>
</dbReference>
<dbReference type="Gene3D" id="3.40.50.150">
    <property type="entry name" value="Vaccinia Virus protein VP39"/>
    <property type="match status" value="1"/>
</dbReference>
<name>A0A5K8AAJ0_9BACT</name>
<evidence type="ECO:0000313" key="3">
    <source>
        <dbReference type="Proteomes" id="UP000422108"/>
    </source>
</evidence>